<keyword evidence="3" id="KW-0808">Transferase</keyword>
<evidence type="ECO:0000313" key="4">
    <source>
        <dbReference type="Proteomes" id="UP000034681"/>
    </source>
</evidence>
<dbReference type="Gene3D" id="1.10.10.10">
    <property type="entry name" value="Winged helix-like DNA-binding domain superfamily/Winged helix DNA-binding domain"/>
    <property type="match status" value="1"/>
</dbReference>
<keyword evidence="3" id="KW-0489">Methyltransferase</keyword>
<protein>
    <submittedName>
        <fullName evidence="3">Methyltransferase</fullName>
    </submittedName>
</protein>
<dbReference type="InterPro" id="IPR014048">
    <property type="entry name" value="MethylDNA_cys_MeTrfase_DNA-bd"/>
</dbReference>
<dbReference type="GO" id="GO:0008168">
    <property type="term" value="F:methyltransferase activity"/>
    <property type="evidence" value="ECO:0007669"/>
    <property type="project" value="UniProtKB-KW"/>
</dbReference>
<dbReference type="STRING" id="317619.GCA_000332315_01983"/>
<dbReference type="eggNOG" id="COG3695">
    <property type="taxonomic scope" value="Bacteria"/>
</dbReference>
<dbReference type="Proteomes" id="UP000034681">
    <property type="component" value="Unassembled WGS sequence"/>
</dbReference>
<accession>A0A0M2PR16</accession>
<dbReference type="GO" id="GO:0006281">
    <property type="term" value="P:DNA repair"/>
    <property type="evidence" value="ECO:0007669"/>
    <property type="project" value="InterPro"/>
</dbReference>
<dbReference type="EMBL" id="AJTX02000006">
    <property type="protein sequence ID" value="KKI98980.1"/>
    <property type="molecule type" value="Genomic_DNA"/>
</dbReference>
<evidence type="ECO:0000313" key="3">
    <source>
        <dbReference type="EMBL" id="KKI98980.1"/>
    </source>
</evidence>
<organism evidence="3 4">
    <name type="scientific">Prochlorothrix hollandica PCC 9006 = CALU 1027</name>
    <dbReference type="NCBI Taxonomy" id="317619"/>
    <lineage>
        <taxon>Bacteria</taxon>
        <taxon>Bacillati</taxon>
        <taxon>Cyanobacteriota</taxon>
        <taxon>Cyanophyceae</taxon>
        <taxon>Prochlorotrichales</taxon>
        <taxon>Prochlorotrichaceae</taxon>
        <taxon>Prochlorothrix</taxon>
    </lineage>
</organism>
<evidence type="ECO:0000259" key="2">
    <source>
        <dbReference type="Pfam" id="PF01035"/>
    </source>
</evidence>
<dbReference type="InterPro" id="IPR052520">
    <property type="entry name" value="ATL_DNA_repair"/>
</dbReference>
<dbReference type="CDD" id="cd06445">
    <property type="entry name" value="ATase"/>
    <property type="match status" value="1"/>
</dbReference>
<keyword evidence="4" id="KW-1185">Reference proteome</keyword>
<dbReference type="InterPro" id="IPR036217">
    <property type="entry name" value="MethylDNA_cys_MeTrfase_DNAb"/>
</dbReference>
<dbReference type="SUPFAM" id="SSF46767">
    <property type="entry name" value="Methylated DNA-protein cysteine methyltransferase, C-terminal domain"/>
    <property type="match status" value="1"/>
</dbReference>
<sequence length="126" mass="14099">MDYSPSRRIPAPLGRGACQAVVRQIPLGRVATYGQVATLAQLPGRARLVGYALFRVALPQDDIPWHRVINAQGQISQSPHRRGSDFMQRQLLEEEGIVFGDRDKISLQRYGWQPQILESIVPPSDP</sequence>
<proteinExistence type="predicted"/>
<dbReference type="PANTHER" id="PTHR42942">
    <property type="entry name" value="6-O-METHYLGUANINE DNA METHYLTRANSFERASE"/>
    <property type="match status" value="1"/>
</dbReference>
<dbReference type="InterPro" id="IPR036388">
    <property type="entry name" value="WH-like_DNA-bd_sf"/>
</dbReference>
<comment type="caution">
    <text evidence="3">The sequence shown here is derived from an EMBL/GenBank/DDBJ whole genome shotgun (WGS) entry which is preliminary data.</text>
</comment>
<gene>
    <name evidence="3" type="ORF">PROH_14265</name>
</gene>
<dbReference type="AlphaFoldDB" id="A0A0M2PR16"/>
<evidence type="ECO:0000256" key="1">
    <source>
        <dbReference type="ARBA" id="ARBA00022763"/>
    </source>
</evidence>
<feature type="domain" description="Methylated-DNA-[protein]-cysteine S-methyltransferase DNA binding" evidence="2">
    <location>
        <begin position="20"/>
        <end position="97"/>
    </location>
</feature>
<dbReference type="PANTHER" id="PTHR42942:SF1">
    <property type="entry name" value="ALKYLTRANSFERASE-LIKE PROTEIN 1"/>
    <property type="match status" value="1"/>
</dbReference>
<name>A0A0M2PR16_PROHO</name>
<dbReference type="Pfam" id="PF01035">
    <property type="entry name" value="DNA_binding_1"/>
    <property type="match status" value="1"/>
</dbReference>
<dbReference type="GO" id="GO:0032259">
    <property type="term" value="P:methylation"/>
    <property type="evidence" value="ECO:0007669"/>
    <property type="project" value="UniProtKB-KW"/>
</dbReference>
<keyword evidence="1" id="KW-0227">DNA damage</keyword>
<reference evidence="3" key="1">
    <citation type="submission" date="2012-04" db="EMBL/GenBank/DDBJ databases">
        <authorList>
            <person name="Borisov I.G."/>
            <person name="Ivanikova N.V."/>
            <person name="Pinevich A.V."/>
        </authorList>
    </citation>
    <scope>NUCLEOTIDE SEQUENCE</scope>
    <source>
        <strain evidence="3">CALU 1027</strain>
    </source>
</reference>